<accession>T1AZZ9</accession>
<dbReference type="SUPFAM" id="SSF53756">
    <property type="entry name" value="UDP-Glycosyltransferase/glycogen phosphorylase"/>
    <property type="match status" value="1"/>
</dbReference>
<comment type="caution">
    <text evidence="2">The sequence shown here is derived from an EMBL/GenBank/DDBJ whole genome shotgun (WGS) entry which is preliminary data.</text>
</comment>
<dbReference type="AlphaFoldDB" id="T1AZZ9"/>
<protein>
    <submittedName>
        <fullName evidence="2">Glycosyl transferase group 1</fullName>
        <ecNumber evidence="2">2.4.-.-</ecNumber>
    </submittedName>
</protein>
<reference evidence="2" key="2">
    <citation type="journal article" date="2014" name="ISME J.">
        <title>Microbial stratification in low pH oxic and suboxic macroscopic growths along an acid mine drainage.</title>
        <authorList>
            <person name="Mendez-Garcia C."/>
            <person name="Mesa V."/>
            <person name="Sprenger R.R."/>
            <person name="Richter M."/>
            <person name="Diez M.S."/>
            <person name="Solano J."/>
            <person name="Bargiela R."/>
            <person name="Golyshina O.V."/>
            <person name="Manteca A."/>
            <person name="Ramos J.L."/>
            <person name="Gallego J.R."/>
            <person name="Llorente I."/>
            <person name="Martins Dos Santos V.A."/>
            <person name="Jensen O.N."/>
            <person name="Pelaez A.I."/>
            <person name="Sanchez J."/>
            <person name="Ferrer M."/>
        </authorList>
    </citation>
    <scope>NUCLEOTIDE SEQUENCE</scope>
</reference>
<proteinExistence type="predicted"/>
<dbReference type="Pfam" id="PF00534">
    <property type="entry name" value="Glycos_transf_1"/>
    <property type="match status" value="1"/>
</dbReference>
<organism evidence="2">
    <name type="scientific">mine drainage metagenome</name>
    <dbReference type="NCBI Taxonomy" id="410659"/>
    <lineage>
        <taxon>unclassified sequences</taxon>
        <taxon>metagenomes</taxon>
        <taxon>ecological metagenomes</taxon>
    </lineage>
</organism>
<dbReference type="EC" id="2.4.-.-" evidence="2"/>
<gene>
    <name evidence="2" type="ORF">B2A_02528</name>
</gene>
<dbReference type="InterPro" id="IPR001296">
    <property type="entry name" value="Glyco_trans_1"/>
</dbReference>
<evidence type="ECO:0000259" key="1">
    <source>
        <dbReference type="Pfam" id="PF00534"/>
    </source>
</evidence>
<keyword evidence="2" id="KW-0328">Glycosyltransferase</keyword>
<reference evidence="2" key="1">
    <citation type="submission" date="2013-08" db="EMBL/GenBank/DDBJ databases">
        <authorList>
            <person name="Mendez C."/>
            <person name="Richter M."/>
            <person name="Ferrer M."/>
            <person name="Sanchez J."/>
        </authorList>
    </citation>
    <scope>NUCLEOTIDE SEQUENCE</scope>
</reference>
<feature type="non-terminal residue" evidence="2">
    <location>
        <position position="1"/>
    </location>
</feature>
<dbReference type="PANTHER" id="PTHR45947">
    <property type="entry name" value="SULFOQUINOVOSYL TRANSFERASE SQD2"/>
    <property type="match status" value="1"/>
</dbReference>
<dbReference type="PANTHER" id="PTHR45947:SF3">
    <property type="entry name" value="SULFOQUINOVOSYL TRANSFERASE SQD2"/>
    <property type="match status" value="1"/>
</dbReference>
<dbReference type="InterPro" id="IPR050194">
    <property type="entry name" value="Glycosyltransferase_grp1"/>
</dbReference>
<feature type="domain" description="Glycosyl transferase family 1" evidence="1">
    <location>
        <begin position="2"/>
        <end position="126"/>
    </location>
</feature>
<evidence type="ECO:0000313" key="2">
    <source>
        <dbReference type="EMBL" id="EQD63102.1"/>
    </source>
</evidence>
<dbReference type="EMBL" id="AUZZ01001719">
    <property type="protein sequence ID" value="EQD63102.1"/>
    <property type="molecule type" value="Genomic_DNA"/>
</dbReference>
<dbReference type="Gene3D" id="3.40.50.2000">
    <property type="entry name" value="Glycogen Phosphorylase B"/>
    <property type="match status" value="1"/>
</dbReference>
<name>T1AZZ9_9ZZZZ</name>
<sequence>RIIGTGPDAEAYKKLAHELKLDGNITFVGAIDGDDLVKQYNNSGFFVSSSEWESPGRAFIEAMACGIPVLLNERNNAVISADGKERMVRDGENGSIYRYGDMEDFAQKFYAMYSDANATGRMGINALSFANKNFSLARQNEGYAEEIKKAMG</sequence>
<dbReference type="GO" id="GO:0016757">
    <property type="term" value="F:glycosyltransferase activity"/>
    <property type="evidence" value="ECO:0007669"/>
    <property type="project" value="UniProtKB-KW"/>
</dbReference>
<keyword evidence="2" id="KW-0808">Transferase</keyword>